<evidence type="ECO:0000256" key="1">
    <source>
        <dbReference type="SAM" id="MobiDB-lite"/>
    </source>
</evidence>
<dbReference type="EMBL" id="CABDUW010000970">
    <property type="protein sequence ID" value="VTJ77398.1"/>
    <property type="molecule type" value="Genomic_DNA"/>
</dbReference>
<dbReference type="Proteomes" id="UP000335636">
    <property type="component" value="Unassembled WGS sequence"/>
</dbReference>
<accession>A0A5E4C6C8</accession>
<organism evidence="2 3">
    <name type="scientific">Marmota monax</name>
    <name type="common">Woodchuck</name>
    <dbReference type="NCBI Taxonomy" id="9995"/>
    <lineage>
        <taxon>Eukaryota</taxon>
        <taxon>Metazoa</taxon>
        <taxon>Chordata</taxon>
        <taxon>Craniata</taxon>
        <taxon>Vertebrata</taxon>
        <taxon>Euteleostomi</taxon>
        <taxon>Mammalia</taxon>
        <taxon>Eutheria</taxon>
        <taxon>Euarchontoglires</taxon>
        <taxon>Glires</taxon>
        <taxon>Rodentia</taxon>
        <taxon>Sciuromorpha</taxon>
        <taxon>Sciuridae</taxon>
        <taxon>Xerinae</taxon>
        <taxon>Marmotini</taxon>
        <taxon>Marmota</taxon>
    </lineage>
</organism>
<feature type="compositionally biased region" description="Polar residues" evidence="1">
    <location>
        <begin position="44"/>
        <end position="54"/>
    </location>
</feature>
<feature type="region of interest" description="Disordered" evidence="1">
    <location>
        <begin position="20"/>
        <end position="54"/>
    </location>
</feature>
<proteinExistence type="predicted"/>
<reference evidence="2" key="1">
    <citation type="submission" date="2019-04" db="EMBL/GenBank/DDBJ databases">
        <authorList>
            <person name="Alioto T."/>
            <person name="Alioto T."/>
        </authorList>
    </citation>
    <scope>NUCLEOTIDE SEQUENCE [LARGE SCALE GENOMIC DNA]</scope>
</reference>
<comment type="caution">
    <text evidence="2">The sequence shown here is derived from an EMBL/GenBank/DDBJ whole genome shotgun (WGS) entry which is preliminary data.</text>
</comment>
<keyword evidence="3" id="KW-1185">Reference proteome</keyword>
<dbReference type="AlphaFoldDB" id="A0A5E4C6C8"/>
<gene>
    <name evidence="2" type="ORF">MONAX_5E040163</name>
</gene>
<evidence type="ECO:0000313" key="2">
    <source>
        <dbReference type="EMBL" id="VTJ77398.1"/>
    </source>
</evidence>
<protein>
    <submittedName>
        <fullName evidence="2">Uncharacterized protein</fullName>
    </submittedName>
</protein>
<sequence>WTEAGKYGVNGLSAVQTVSISGSGNAQHHPREMGANSVKVSARNLKTAQMVSAR</sequence>
<name>A0A5E4C6C8_MARMO</name>
<feature type="non-terminal residue" evidence="2">
    <location>
        <position position="1"/>
    </location>
</feature>
<evidence type="ECO:0000313" key="3">
    <source>
        <dbReference type="Proteomes" id="UP000335636"/>
    </source>
</evidence>